<dbReference type="FunFam" id="1.20.140.10:FF:000004">
    <property type="entry name" value="Acyl-CoA dehydrogenase FadE25"/>
    <property type="match status" value="1"/>
</dbReference>
<dbReference type="AlphaFoldDB" id="A0A1W2CC43"/>
<dbReference type="STRING" id="1122930.SAMN02745168_2741"/>
<dbReference type="PANTHER" id="PTHR43884:SF12">
    <property type="entry name" value="ISOVALERYL-COA DEHYDROGENASE, MITOCHONDRIAL-RELATED"/>
    <property type="match status" value="1"/>
</dbReference>
<evidence type="ECO:0000313" key="10">
    <source>
        <dbReference type="EMBL" id="SMC82750.1"/>
    </source>
</evidence>
<dbReference type="OrthoDB" id="9802447at2"/>
<dbReference type="RefSeq" id="WP_084235401.1">
    <property type="nucleotide sequence ID" value="NZ_FWXW01000009.1"/>
</dbReference>
<organism evidence="10 11">
    <name type="scientific">Papillibacter cinnamivorans DSM 12816</name>
    <dbReference type="NCBI Taxonomy" id="1122930"/>
    <lineage>
        <taxon>Bacteria</taxon>
        <taxon>Bacillati</taxon>
        <taxon>Bacillota</taxon>
        <taxon>Clostridia</taxon>
        <taxon>Eubacteriales</taxon>
        <taxon>Oscillospiraceae</taxon>
        <taxon>Papillibacter</taxon>
    </lineage>
</organism>
<evidence type="ECO:0000259" key="7">
    <source>
        <dbReference type="Pfam" id="PF00441"/>
    </source>
</evidence>
<dbReference type="EMBL" id="FWXW01000009">
    <property type="protein sequence ID" value="SMC82750.1"/>
    <property type="molecule type" value="Genomic_DNA"/>
</dbReference>
<comment type="cofactor">
    <cofactor evidence="1 6">
        <name>FAD</name>
        <dbReference type="ChEBI" id="CHEBI:57692"/>
    </cofactor>
</comment>
<comment type="similarity">
    <text evidence="2 6">Belongs to the acyl-CoA dehydrogenase family.</text>
</comment>
<feature type="domain" description="Acyl-CoA dehydrogenase/oxidase C-terminal" evidence="7">
    <location>
        <begin position="228"/>
        <end position="372"/>
    </location>
</feature>
<protein>
    <submittedName>
        <fullName evidence="10">Acyl-CoA dehydrogenase</fullName>
    </submittedName>
</protein>
<dbReference type="InterPro" id="IPR009075">
    <property type="entry name" value="AcylCo_DH/oxidase_C"/>
</dbReference>
<dbReference type="InterPro" id="IPR006089">
    <property type="entry name" value="Acyl-CoA_DH_CS"/>
</dbReference>
<dbReference type="InterPro" id="IPR006091">
    <property type="entry name" value="Acyl-CoA_Oxase/DH_mid-dom"/>
</dbReference>
<evidence type="ECO:0000259" key="8">
    <source>
        <dbReference type="Pfam" id="PF02770"/>
    </source>
</evidence>
<keyword evidence="5 6" id="KW-0560">Oxidoreductase</keyword>
<dbReference type="InterPro" id="IPR036250">
    <property type="entry name" value="AcylCo_DH-like_C"/>
</dbReference>
<dbReference type="InterPro" id="IPR009100">
    <property type="entry name" value="AcylCoA_DH/oxidase_NM_dom_sf"/>
</dbReference>
<dbReference type="FunFam" id="2.40.110.10:FF:000001">
    <property type="entry name" value="Acyl-CoA dehydrogenase, mitochondrial"/>
    <property type="match status" value="1"/>
</dbReference>
<dbReference type="PANTHER" id="PTHR43884">
    <property type="entry name" value="ACYL-COA DEHYDROGENASE"/>
    <property type="match status" value="1"/>
</dbReference>
<dbReference type="Pfam" id="PF02770">
    <property type="entry name" value="Acyl-CoA_dh_M"/>
    <property type="match status" value="1"/>
</dbReference>
<keyword evidence="3 6" id="KW-0285">Flavoprotein</keyword>
<dbReference type="SUPFAM" id="SSF47203">
    <property type="entry name" value="Acyl-CoA dehydrogenase C-terminal domain-like"/>
    <property type="match status" value="1"/>
</dbReference>
<name>A0A1W2CC43_9FIRM</name>
<evidence type="ECO:0000259" key="9">
    <source>
        <dbReference type="Pfam" id="PF02771"/>
    </source>
</evidence>
<dbReference type="PROSITE" id="PS00073">
    <property type="entry name" value="ACYL_COA_DH_2"/>
    <property type="match status" value="1"/>
</dbReference>
<evidence type="ECO:0000256" key="6">
    <source>
        <dbReference type="RuleBase" id="RU362125"/>
    </source>
</evidence>
<evidence type="ECO:0000256" key="5">
    <source>
        <dbReference type="ARBA" id="ARBA00023002"/>
    </source>
</evidence>
<dbReference type="Pfam" id="PF00441">
    <property type="entry name" value="Acyl-CoA_dh_1"/>
    <property type="match status" value="1"/>
</dbReference>
<proteinExistence type="inferred from homology"/>
<dbReference type="InterPro" id="IPR037069">
    <property type="entry name" value="AcylCoA_DH/ox_N_sf"/>
</dbReference>
<dbReference type="GO" id="GO:0050660">
    <property type="term" value="F:flavin adenine dinucleotide binding"/>
    <property type="evidence" value="ECO:0007669"/>
    <property type="project" value="InterPro"/>
</dbReference>
<gene>
    <name evidence="10" type="ORF">SAMN02745168_2741</name>
</gene>
<dbReference type="InterPro" id="IPR013786">
    <property type="entry name" value="AcylCoA_DH/ox_N"/>
</dbReference>
<reference evidence="10 11" key="1">
    <citation type="submission" date="2017-04" db="EMBL/GenBank/DDBJ databases">
        <authorList>
            <person name="Afonso C.L."/>
            <person name="Miller P.J."/>
            <person name="Scott M.A."/>
            <person name="Spackman E."/>
            <person name="Goraichik I."/>
            <person name="Dimitrov K.M."/>
            <person name="Suarez D.L."/>
            <person name="Swayne D.E."/>
        </authorList>
    </citation>
    <scope>NUCLEOTIDE SEQUENCE [LARGE SCALE GENOMIC DNA]</scope>
    <source>
        <strain evidence="10 11">DSM 12816</strain>
    </source>
</reference>
<evidence type="ECO:0000256" key="4">
    <source>
        <dbReference type="ARBA" id="ARBA00022827"/>
    </source>
</evidence>
<sequence length="378" mass="41300">MGYLLTEQQEELRSMIDEFYTKELDPLIPEYEEKGETPMQFVKQGIQMGLHAMDIPEEYGGMGLDDRTTTILVEEMARHDAGVSSAFTITAMAMKCVLEMGSEEQKRRTGALITAGKIGAFCLTEPQAGSNAAALKTSAVRDGDHYVINGTKTFITNGGIADFFIVMAMTDKSKGVKGISAFIVERGPGVSSGKHENKMGMRLSNTTEVVFEDAVVPAENLLGKEGFGYITAMKALDGGRASVAASAIGIAQRALEEAVKYAKLRIAFGQPIGNFQAVQFMIADMEVGIEASRGLVEKFLEKKERGLPYAKEGAMCKLFATDTVMKVTTDAVQIFGGYGYSKDYPVEKLMRDAKVYQIFEGTNQIQRMVIAKFTDSEY</sequence>
<dbReference type="Gene3D" id="1.20.140.10">
    <property type="entry name" value="Butyryl-CoA Dehydrogenase, subunit A, domain 3"/>
    <property type="match status" value="1"/>
</dbReference>
<feature type="domain" description="Acyl-CoA oxidase/dehydrogenase middle" evidence="8">
    <location>
        <begin position="120"/>
        <end position="213"/>
    </location>
</feature>
<keyword evidence="11" id="KW-1185">Reference proteome</keyword>
<evidence type="ECO:0000256" key="2">
    <source>
        <dbReference type="ARBA" id="ARBA00009347"/>
    </source>
</evidence>
<dbReference type="PIRSF" id="PIRSF016578">
    <property type="entry name" value="HsaA"/>
    <property type="match status" value="1"/>
</dbReference>
<dbReference type="Proteomes" id="UP000192790">
    <property type="component" value="Unassembled WGS sequence"/>
</dbReference>
<dbReference type="InterPro" id="IPR046373">
    <property type="entry name" value="Acyl-CoA_Oxase/DH_mid-dom_sf"/>
</dbReference>
<evidence type="ECO:0000256" key="3">
    <source>
        <dbReference type="ARBA" id="ARBA00022630"/>
    </source>
</evidence>
<dbReference type="Gene3D" id="1.10.540.10">
    <property type="entry name" value="Acyl-CoA dehydrogenase/oxidase, N-terminal domain"/>
    <property type="match status" value="1"/>
</dbReference>
<dbReference type="SUPFAM" id="SSF56645">
    <property type="entry name" value="Acyl-CoA dehydrogenase NM domain-like"/>
    <property type="match status" value="1"/>
</dbReference>
<feature type="domain" description="Acyl-CoA dehydrogenase/oxidase N-terminal" evidence="9">
    <location>
        <begin position="6"/>
        <end position="111"/>
    </location>
</feature>
<keyword evidence="4 6" id="KW-0274">FAD</keyword>
<dbReference type="Gene3D" id="2.40.110.10">
    <property type="entry name" value="Butyryl-CoA Dehydrogenase, subunit A, domain 2"/>
    <property type="match status" value="1"/>
</dbReference>
<accession>A0A1W2CC43</accession>
<evidence type="ECO:0000313" key="11">
    <source>
        <dbReference type="Proteomes" id="UP000192790"/>
    </source>
</evidence>
<evidence type="ECO:0000256" key="1">
    <source>
        <dbReference type="ARBA" id="ARBA00001974"/>
    </source>
</evidence>
<dbReference type="Pfam" id="PF02771">
    <property type="entry name" value="Acyl-CoA_dh_N"/>
    <property type="match status" value="1"/>
</dbReference>
<dbReference type="GO" id="GO:0003995">
    <property type="term" value="F:acyl-CoA dehydrogenase activity"/>
    <property type="evidence" value="ECO:0007669"/>
    <property type="project" value="InterPro"/>
</dbReference>